<evidence type="ECO:0000256" key="14">
    <source>
        <dbReference type="ARBA" id="ARBA00034078"/>
    </source>
</evidence>
<dbReference type="Gene3D" id="3.10.20.30">
    <property type="match status" value="2"/>
</dbReference>
<dbReference type="SUPFAM" id="SSF55447">
    <property type="entry name" value="CO dehydrogenase flavoprotein C-terminal domain-like"/>
    <property type="match status" value="1"/>
</dbReference>
<feature type="binding site" evidence="17">
    <location>
        <position position="450"/>
    </location>
    <ligand>
        <name>[2Fe-2S] cluster</name>
        <dbReference type="ChEBI" id="CHEBI:190135"/>
        <label>2</label>
    </ligand>
</feature>
<dbReference type="SUPFAM" id="SSF56003">
    <property type="entry name" value="Molybdenum cofactor-binding domain"/>
    <property type="match status" value="1"/>
</dbReference>
<dbReference type="Gene3D" id="3.90.1170.50">
    <property type="entry name" value="Aldehyde oxidase/xanthine dehydrogenase, a/b hammerhead"/>
    <property type="match status" value="1"/>
</dbReference>
<reference evidence="21" key="1">
    <citation type="submission" date="2025-08" db="UniProtKB">
        <authorList>
            <consortium name="RefSeq"/>
        </authorList>
    </citation>
    <scope>IDENTIFICATION</scope>
</reference>
<evidence type="ECO:0000256" key="8">
    <source>
        <dbReference type="ARBA" id="ARBA00022723"/>
    </source>
</evidence>
<comment type="cofactor">
    <cofactor evidence="1 16">
        <name>FAD</name>
        <dbReference type="ChEBI" id="CHEBI:57692"/>
    </cofactor>
</comment>
<name>A0A7E5WLF3_TRINI</name>
<organism evidence="20 21">
    <name type="scientific">Trichoplusia ni</name>
    <name type="common">Cabbage looper</name>
    <dbReference type="NCBI Taxonomy" id="7111"/>
    <lineage>
        <taxon>Eukaryota</taxon>
        <taxon>Metazoa</taxon>
        <taxon>Ecdysozoa</taxon>
        <taxon>Arthropoda</taxon>
        <taxon>Hexapoda</taxon>
        <taxon>Insecta</taxon>
        <taxon>Pterygota</taxon>
        <taxon>Neoptera</taxon>
        <taxon>Endopterygota</taxon>
        <taxon>Lepidoptera</taxon>
        <taxon>Glossata</taxon>
        <taxon>Ditrysia</taxon>
        <taxon>Noctuoidea</taxon>
        <taxon>Noctuidae</taxon>
        <taxon>Plusiinae</taxon>
        <taxon>Trichoplusia</taxon>
    </lineage>
</organism>
<evidence type="ECO:0000256" key="9">
    <source>
        <dbReference type="ARBA" id="ARBA00022827"/>
    </source>
</evidence>
<dbReference type="InterPro" id="IPR046867">
    <property type="entry name" value="AldOxase/xan_DH_MoCoBD2"/>
</dbReference>
<dbReference type="GO" id="GO:0016491">
    <property type="term" value="F:oxidoreductase activity"/>
    <property type="evidence" value="ECO:0007669"/>
    <property type="project" value="UniProtKB-KW"/>
</dbReference>
<dbReference type="PROSITE" id="PS00197">
    <property type="entry name" value="2FE2S_FER_1"/>
    <property type="match status" value="2"/>
</dbReference>
<evidence type="ECO:0000256" key="6">
    <source>
        <dbReference type="ARBA" id="ARBA00022630"/>
    </source>
</evidence>
<dbReference type="InterPro" id="IPR036856">
    <property type="entry name" value="Ald_Oxase/Xan_DH_a/b_sf"/>
</dbReference>
<dbReference type="PANTHER" id="PTHR11908">
    <property type="entry name" value="XANTHINE DEHYDROGENASE"/>
    <property type="match status" value="1"/>
</dbReference>
<dbReference type="InterPro" id="IPR036683">
    <property type="entry name" value="CO_DH_flav_C_dom_sf"/>
</dbReference>
<dbReference type="SMART" id="SM01092">
    <property type="entry name" value="CO_deh_flav_C"/>
    <property type="match status" value="1"/>
</dbReference>
<feature type="domain" description="2Fe-2S ferredoxin-type" evidence="18">
    <location>
        <begin position="2"/>
        <end position="86"/>
    </location>
</feature>
<evidence type="ECO:0000256" key="4">
    <source>
        <dbReference type="ARBA" id="ARBA00011738"/>
    </source>
</evidence>
<gene>
    <name evidence="21" type="primary">LOC113503713</name>
</gene>
<dbReference type="InterPro" id="IPR016169">
    <property type="entry name" value="FAD-bd_PCMH_sub2"/>
</dbReference>
<keyword evidence="11 17" id="KW-0408">Iron</keyword>
<dbReference type="PROSITE" id="PS51387">
    <property type="entry name" value="FAD_PCMH"/>
    <property type="match status" value="1"/>
</dbReference>
<dbReference type="PANTHER" id="PTHR11908:SF132">
    <property type="entry name" value="ALDEHYDE OXIDASE 1-RELATED"/>
    <property type="match status" value="1"/>
</dbReference>
<evidence type="ECO:0000256" key="2">
    <source>
        <dbReference type="ARBA" id="ARBA00004275"/>
    </source>
</evidence>
<dbReference type="InterPro" id="IPR000674">
    <property type="entry name" value="Ald_Oxase/Xan_DH_a/b"/>
</dbReference>
<comment type="similarity">
    <text evidence="3">Belongs to the xanthine dehydrogenase family.</text>
</comment>
<feature type="binding site" evidence="17">
    <location>
        <position position="413"/>
    </location>
    <ligand>
        <name>[2Fe-2S] cluster</name>
        <dbReference type="ChEBI" id="CHEBI:190135"/>
        <label>2</label>
    </ligand>
</feature>
<dbReference type="GO" id="GO:0051537">
    <property type="term" value="F:2 iron, 2 sulfur cluster binding"/>
    <property type="evidence" value="ECO:0007669"/>
    <property type="project" value="UniProtKB-KW"/>
</dbReference>
<feature type="binding site" evidence="17">
    <location>
        <position position="373"/>
    </location>
    <ligand>
        <name>[2Fe-2S] cluster</name>
        <dbReference type="ChEBI" id="CHEBI:190135"/>
        <label>1</label>
    </ligand>
</feature>
<dbReference type="Pfam" id="PF01799">
    <property type="entry name" value="Fer2_2"/>
    <property type="match status" value="2"/>
</dbReference>
<evidence type="ECO:0000313" key="21">
    <source>
        <dbReference type="RefSeq" id="XP_026741585.1"/>
    </source>
</evidence>
<dbReference type="InParanoid" id="A0A7E5WLF3"/>
<evidence type="ECO:0000313" key="20">
    <source>
        <dbReference type="Proteomes" id="UP000322000"/>
    </source>
</evidence>
<dbReference type="SUPFAM" id="SSF56176">
    <property type="entry name" value="FAD-binding/transporter-associated domain-like"/>
    <property type="match status" value="2"/>
</dbReference>
<dbReference type="InterPro" id="IPR036318">
    <property type="entry name" value="FAD-bd_PCMH-like_sf"/>
</dbReference>
<dbReference type="InterPro" id="IPR037165">
    <property type="entry name" value="AldOxase/xan_DH_Mopterin-bd_sf"/>
</dbReference>
<dbReference type="Pfam" id="PF02738">
    <property type="entry name" value="MoCoBD_1"/>
    <property type="match status" value="1"/>
</dbReference>
<dbReference type="Pfam" id="PF01315">
    <property type="entry name" value="Ald_Xan_dh_C"/>
    <property type="match status" value="1"/>
</dbReference>
<dbReference type="FunFam" id="3.30.365.10:FF:000001">
    <property type="entry name" value="Xanthine dehydrogenase oxidase"/>
    <property type="match status" value="1"/>
</dbReference>
<dbReference type="Proteomes" id="UP000322000">
    <property type="component" value="Chromosome 20"/>
</dbReference>
<feature type="binding site" evidence="17">
    <location>
        <position position="1040"/>
    </location>
    <ligand>
        <name>Mo-molybdopterin</name>
        <dbReference type="ChEBI" id="CHEBI:71302"/>
    </ligand>
    <ligandPart>
        <name>Mo</name>
        <dbReference type="ChEBI" id="CHEBI:28685"/>
    </ligandPart>
</feature>
<evidence type="ECO:0000259" key="19">
    <source>
        <dbReference type="PROSITE" id="PS51387"/>
    </source>
</evidence>
<dbReference type="InterPro" id="IPR016208">
    <property type="entry name" value="Ald_Oxase/xanthine_DH-like"/>
</dbReference>
<dbReference type="InterPro" id="IPR002888">
    <property type="entry name" value="2Fe-2S-bd"/>
</dbReference>
<sequence>MDCIKFRVNGVERVVGSEISSDVTLLDYLRNHLELRGTKYMCREGGCGACIVTASKAPGTPHVSVNSCLVTIGSCDGWDIVTIEGLGNRKTGYHTLQKTLAENNGTQCGYCSCGWVMAMHGVMESKGNFTMKELENSFGSNICRCTGYRPILEAFKKFAVDAPKEDRITDVSKLAICNSKGKCCKDEEGWCMVNEDDAHMNKVKSIRLKDGKNWFKARVLQDIFDIFAKEGTDSYMLVGGNTAKGVSPISEYPRVMIDISAVHELRAVQYDQNIIIGAATTLTEFQNILEAKSTEDAFSYFSQLIYHVKLVAHIPVQNVIGSEVSSDVMLVDYLRNFLELRGTKYSCREGGCGACIVTASKTPGTPYVSVNSCLVAVTSCDGWDIRTIEGLGNKKDGYHKVQTTLAENHGSQCGYCSCGWVMAMQGVLETKKDLTMKEIENSFGSNLCRCTGYRPIIEAFKKFAKDAPKEERIMDLQSLYICNKNGNKCCSEKEDDWCMVEKNDTELESNKVKELVLKDGRKWFQAKRICDIFDILAREGTDSYMLVAGNTAKGAIPIDEYPKILIDINNVQSLKTIETDQNVILGGALTLTEFMDVLKSKSSDKNFSYFTKFYNHMDLVAHIPVRNVGTIAGNLMIKHGYNMYPSDVFLLFDAVGAELTIGSRTEKFTVTMDEFLKLDMKGKLIINVMLPPLNEDYLLYTYKLMSRAQSAHSIVNAGFLYKIDRKKDVIEKARVVFGHLSSTFIRARATESYLVGKRLFENETVQGALGVLDGEMLVEDNPPEPSVEFRRYLAKALMFKGILSLCPSSTRGQRLSSGAINIRENRPVTTSRQVYESDPKMWPLNQPIAKVEATVQCAGEALYTEDIPALPREVFASFVLSTVALGTIVKIDASAALKYPGVVAFYTAKDIPGLNSFTPHDSLFYTANEEILCDGNVKFYHQPIGIIVAETQHVADRASKLVVVKYSNVRKPVIDIKEAVKDESKNTLHASAEATNPGTDVYKTITGSNTFYGQCHFPLESIVCVAKPIEEGLEIHAATQWLDGVHTMVSRALNLGENKIDVHVRRIGGGYGLKISRSIQSAVACSLVAHKLNRPCRFIMSLSSILKSVGKRFPCHTTFEAAVNSSGQLQYLNAELYEDNGYKTNEMVSTIGMDVYNNCYDKSKINFKYYDSITDMPKNTFCRSPGSMEAITNMECIMEQISYELSMDPVAVRLANLDHEQYGEMAKMVEEVKVQTDYVPRRAAVDSFNAENRWKKRGLRWAFARWAPIGAQHFDLNLAVYHADGTVAITHAGVEMGQGINTKAIQLTSYLLKIPIEKIQVKANSTVVTPNSFMSGGSLTTSSIIIGLRKCCAELNARLEPFRASLENPTWEELITAAYGADVDLQTHGFTGFGDAQVYDVYGMALCEVELDVLTAEYEILRVDMIQDVGVSLNPDIDIGQVEGAFIMGLGYWTCEKLVYTEEGENLTNRAWDYHLPVSKDIPQDFRIYLKKNSYSNERILGSKGTGEPPICASVVVPFAIREAITQARKEAGIPSTEWFQIDGPFSGEKVYKSLRPNVKDFRLY</sequence>
<dbReference type="FunFam" id="3.90.1170.50:FF:000003">
    <property type="entry name" value="Aldehyde oxidase"/>
    <property type="match status" value="1"/>
</dbReference>
<feature type="binding site" evidence="17">
    <location>
        <position position="347"/>
    </location>
    <ligand>
        <name>[2Fe-2S] cluster</name>
        <dbReference type="ChEBI" id="CHEBI:190135"/>
        <label>1</label>
    </ligand>
</feature>
<keyword evidence="12 17" id="KW-0411">Iron-sulfur</keyword>
<keyword evidence="7 17" id="KW-0001">2Fe-2S</keyword>
<dbReference type="InterPro" id="IPR036010">
    <property type="entry name" value="2Fe-2S_ferredoxin-like_sf"/>
</dbReference>
<feature type="binding site" evidence="17">
    <location>
        <position position="416"/>
    </location>
    <ligand>
        <name>[2Fe-2S] cluster</name>
        <dbReference type="ChEBI" id="CHEBI:190135"/>
        <label>2</label>
    </ligand>
</feature>
<dbReference type="InterPro" id="IPR036884">
    <property type="entry name" value="2Fe-2S-bd_dom_sf"/>
</dbReference>
<dbReference type="Pfam" id="PF00111">
    <property type="entry name" value="Fer2"/>
    <property type="match status" value="2"/>
</dbReference>
<keyword evidence="20" id="KW-1185">Reference proteome</keyword>
<dbReference type="PROSITE" id="PS51085">
    <property type="entry name" value="2FE2S_FER_2"/>
    <property type="match status" value="1"/>
</dbReference>
<feature type="binding site" evidence="17">
    <location>
        <position position="448"/>
    </location>
    <ligand>
        <name>[2Fe-2S] cluster</name>
        <dbReference type="ChEBI" id="CHEBI:190135"/>
        <label>2</label>
    </ligand>
</feature>
<keyword evidence="9 16" id="KW-0274">FAD</keyword>
<dbReference type="SUPFAM" id="SSF54292">
    <property type="entry name" value="2Fe-2S ferredoxin-like"/>
    <property type="match status" value="2"/>
</dbReference>
<dbReference type="SMART" id="SM01008">
    <property type="entry name" value="Ald_Xan_dh_C"/>
    <property type="match status" value="1"/>
</dbReference>
<dbReference type="Pfam" id="PF00941">
    <property type="entry name" value="FAD_binding_5"/>
    <property type="match status" value="2"/>
</dbReference>
<dbReference type="FunFam" id="3.30.365.10:FF:000002">
    <property type="entry name" value="Xanthine dehydrogenase oxidase"/>
    <property type="match status" value="1"/>
</dbReference>
<dbReference type="Gene3D" id="1.10.150.120">
    <property type="entry name" value="[2Fe-2S]-binding domain"/>
    <property type="match status" value="2"/>
</dbReference>
<dbReference type="FunCoup" id="A0A7E5WLF3">
    <property type="interactions" value="223"/>
</dbReference>
<dbReference type="SUPFAM" id="SSF54665">
    <property type="entry name" value="CO dehydrogenase molybdoprotein N-domain-like"/>
    <property type="match status" value="1"/>
</dbReference>
<dbReference type="Gene3D" id="3.30.390.50">
    <property type="entry name" value="CO dehydrogenase flavoprotein, C-terminal domain"/>
    <property type="match status" value="1"/>
</dbReference>
<evidence type="ECO:0000256" key="3">
    <source>
        <dbReference type="ARBA" id="ARBA00006849"/>
    </source>
</evidence>
<dbReference type="GeneID" id="113503713"/>
<dbReference type="PIRSF" id="PIRSF000127">
    <property type="entry name" value="Xanthine_DH"/>
    <property type="match status" value="1"/>
</dbReference>
<evidence type="ECO:0000256" key="7">
    <source>
        <dbReference type="ARBA" id="ARBA00022714"/>
    </source>
</evidence>
<dbReference type="InterPro" id="IPR001041">
    <property type="entry name" value="2Fe-2S_ferredoxin-type"/>
</dbReference>
<dbReference type="OrthoDB" id="8300278at2759"/>
<dbReference type="RefSeq" id="XP_026741585.1">
    <property type="nucleotide sequence ID" value="XM_026885784.1"/>
</dbReference>
<dbReference type="CDD" id="cd00207">
    <property type="entry name" value="fer2"/>
    <property type="match status" value="2"/>
</dbReference>
<dbReference type="InterPro" id="IPR008274">
    <property type="entry name" value="AldOxase/xan_DH_MoCoBD1"/>
</dbReference>
<comment type="subcellular location">
    <subcellularLocation>
        <location evidence="2">Peroxisome</location>
    </subcellularLocation>
</comment>
<accession>A0A7E5WLF3</accession>
<dbReference type="InterPro" id="IPR006058">
    <property type="entry name" value="2Fe2S_fd_BS"/>
</dbReference>
<feature type="active site" description="Proton acceptor" evidence="15">
    <location>
        <position position="1508"/>
    </location>
</feature>
<dbReference type="InterPro" id="IPR005107">
    <property type="entry name" value="CO_DH_flav_C"/>
</dbReference>
<feature type="domain" description="FAD-binding PCMH-type" evidence="19">
    <location>
        <begin position="516"/>
        <end position="695"/>
    </location>
</feature>
<feature type="binding site" evidence="17">
    <location>
        <position position="355"/>
    </location>
    <ligand>
        <name>[2Fe-2S] cluster</name>
        <dbReference type="ChEBI" id="CHEBI:190135"/>
        <label>1</label>
    </ligand>
</feature>
<evidence type="ECO:0000256" key="5">
    <source>
        <dbReference type="ARBA" id="ARBA00022505"/>
    </source>
</evidence>
<dbReference type="InterPro" id="IPR012675">
    <property type="entry name" value="Beta-grasp_dom_sf"/>
</dbReference>
<proteinExistence type="inferred from homology"/>
<evidence type="ECO:0000256" key="17">
    <source>
        <dbReference type="PIRSR" id="PIRSR000127-3"/>
    </source>
</evidence>
<dbReference type="InterPro" id="IPR016166">
    <property type="entry name" value="FAD-bd_PCMH"/>
</dbReference>
<comment type="cofactor">
    <cofactor evidence="17">
        <name>Mo-molybdopterin</name>
        <dbReference type="ChEBI" id="CHEBI:71302"/>
    </cofactor>
    <text evidence="17">Binds 1 Mo-molybdopterin (Mo-MPT) cofactor per subunit.</text>
</comment>
<keyword evidence="10" id="KW-0560">Oxidoreductase</keyword>
<evidence type="ECO:0000256" key="1">
    <source>
        <dbReference type="ARBA" id="ARBA00001974"/>
    </source>
</evidence>
<comment type="subunit">
    <text evidence="4">Homodimer.</text>
</comment>
<dbReference type="Gene3D" id="3.30.465.10">
    <property type="match status" value="1"/>
</dbReference>
<evidence type="ECO:0000256" key="16">
    <source>
        <dbReference type="PIRSR" id="PIRSR000127-2"/>
    </source>
</evidence>
<keyword evidence="5 17" id="KW-0500">Molybdenum</keyword>
<dbReference type="SUPFAM" id="SSF47741">
    <property type="entry name" value="CO dehydrogenase ISP C-domain like"/>
    <property type="match status" value="2"/>
</dbReference>
<evidence type="ECO:0000259" key="18">
    <source>
        <dbReference type="PROSITE" id="PS51085"/>
    </source>
</evidence>
<evidence type="ECO:0000256" key="12">
    <source>
        <dbReference type="ARBA" id="ARBA00023014"/>
    </source>
</evidence>
<evidence type="ECO:0000256" key="15">
    <source>
        <dbReference type="PIRSR" id="PIRSR000127-1"/>
    </source>
</evidence>
<feature type="binding site" evidence="17">
    <location>
        <position position="1337"/>
    </location>
    <ligand>
        <name>Mo-molybdopterin</name>
        <dbReference type="ChEBI" id="CHEBI:71302"/>
    </ligand>
    <ligandPart>
        <name>Mo</name>
        <dbReference type="ChEBI" id="CHEBI:28685"/>
    </ligandPart>
</feature>
<feature type="binding site" evidence="16">
    <location>
        <position position="703"/>
    </location>
    <ligand>
        <name>FAD</name>
        <dbReference type="ChEBI" id="CHEBI:57692"/>
    </ligand>
</feature>
<dbReference type="GO" id="GO:0005506">
    <property type="term" value="F:iron ion binding"/>
    <property type="evidence" value="ECO:0007669"/>
    <property type="project" value="InterPro"/>
</dbReference>
<keyword evidence="8 17" id="KW-0479">Metal-binding</keyword>
<comment type="cofactor">
    <cofactor evidence="14">
        <name>[2Fe-2S] cluster</name>
        <dbReference type="ChEBI" id="CHEBI:190135"/>
    </cofactor>
</comment>
<evidence type="ECO:0000256" key="11">
    <source>
        <dbReference type="ARBA" id="ARBA00023004"/>
    </source>
</evidence>
<evidence type="ECO:0000256" key="13">
    <source>
        <dbReference type="ARBA" id="ARBA00023140"/>
    </source>
</evidence>
<keyword evidence="13" id="KW-0576">Peroxisome</keyword>
<keyword evidence="6" id="KW-0285">Flavoprotein</keyword>
<dbReference type="FunFam" id="3.30.465.10:FF:000013">
    <property type="entry name" value="Aldehyde oxidase"/>
    <property type="match status" value="1"/>
</dbReference>
<evidence type="ECO:0000256" key="10">
    <source>
        <dbReference type="ARBA" id="ARBA00023002"/>
    </source>
</evidence>
<feature type="binding site" evidence="17">
    <location>
        <position position="352"/>
    </location>
    <ligand>
        <name>[2Fe-2S] cluster</name>
        <dbReference type="ChEBI" id="CHEBI:190135"/>
        <label>1</label>
    </ligand>
</feature>
<protein>
    <submittedName>
        <fullName evidence="21">Xanthine dehydrogenase-like isoform X3</fullName>
    </submittedName>
</protein>
<dbReference type="GO" id="GO:0071949">
    <property type="term" value="F:FAD binding"/>
    <property type="evidence" value="ECO:0007669"/>
    <property type="project" value="InterPro"/>
</dbReference>
<feature type="binding site" evidence="17">
    <location>
        <position position="1183"/>
    </location>
    <ligand>
        <name>Mo-molybdopterin</name>
        <dbReference type="ChEBI" id="CHEBI:71302"/>
    </ligand>
    <ligandPart>
        <name>Mo</name>
        <dbReference type="ChEBI" id="CHEBI:28685"/>
    </ligandPart>
</feature>
<comment type="cofactor">
    <cofactor evidence="17">
        <name>[2Fe-2S] cluster</name>
        <dbReference type="ChEBI" id="CHEBI:190135"/>
    </cofactor>
    <text evidence="17">Binds 2 [2Fe-2S] clusters.</text>
</comment>
<dbReference type="Gene3D" id="3.30.365.10">
    <property type="entry name" value="Aldehyde oxidase/xanthine dehydrogenase, molybdopterin binding domain"/>
    <property type="match status" value="4"/>
</dbReference>
<dbReference type="GO" id="GO:0005777">
    <property type="term" value="C:peroxisome"/>
    <property type="evidence" value="ECO:0007669"/>
    <property type="project" value="UniProtKB-SubCell"/>
</dbReference>
<dbReference type="InterPro" id="IPR002346">
    <property type="entry name" value="Mopterin_DH_FAD-bd"/>
</dbReference>
<dbReference type="Pfam" id="PF20256">
    <property type="entry name" value="MoCoBD_2"/>
    <property type="match status" value="1"/>
</dbReference>
<dbReference type="Pfam" id="PF03450">
    <property type="entry name" value="CO_deh_flav_C"/>
    <property type="match status" value="1"/>
</dbReference>